<dbReference type="AlphaFoldDB" id="Q9PCK8"/>
<feature type="region of interest" description="Disordered" evidence="1">
    <location>
        <begin position="272"/>
        <end position="296"/>
    </location>
</feature>
<organism evidence="2 3">
    <name type="scientific">Xylella fastidiosa (strain 9a5c)</name>
    <dbReference type="NCBI Taxonomy" id="160492"/>
    <lineage>
        <taxon>Bacteria</taxon>
        <taxon>Pseudomonadati</taxon>
        <taxon>Pseudomonadota</taxon>
        <taxon>Gammaproteobacteria</taxon>
        <taxon>Lysobacterales</taxon>
        <taxon>Lysobacteraceae</taxon>
        <taxon>Xylella</taxon>
    </lineage>
</organism>
<dbReference type="KEGG" id="xfa:XF_1770"/>
<evidence type="ECO:0000313" key="3">
    <source>
        <dbReference type="Proteomes" id="UP000000812"/>
    </source>
</evidence>
<protein>
    <submittedName>
        <fullName evidence="2">Uncharacterized protein</fullName>
    </submittedName>
</protein>
<dbReference type="Proteomes" id="UP000000812">
    <property type="component" value="Chromosome"/>
</dbReference>
<feature type="compositionally biased region" description="Basic residues" evidence="1">
    <location>
        <begin position="274"/>
        <end position="285"/>
    </location>
</feature>
<evidence type="ECO:0000313" key="2">
    <source>
        <dbReference type="EMBL" id="AAF84579.1"/>
    </source>
</evidence>
<gene>
    <name evidence="2" type="ordered locus">XF_1770</name>
</gene>
<evidence type="ECO:0000256" key="1">
    <source>
        <dbReference type="SAM" id="MobiDB-lite"/>
    </source>
</evidence>
<reference evidence="2 3" key="1">
    <citation type="journal article" date="2000" name="Nature">
        <title>The genome sequence of the plant pathogen Xylella fastidiosa.</title>
        <authorList>
            <person name="Simpson A.J."/>
            <person name="Reinach F.C."/>
            <person name="Arruda P."/>
            <person name="Abreu F.A."/>
            <person name="Acencio M."/>
            <person name="Alvarenga R."/>
            <person name="Alves L.M."/>
            <person name="Araya J.E."/>
            <person name="Baia G.S."/>
            <person name="Baptista C.S."/>
            <person name="Barros M.H."/>
            <person name="Bonaccorsi E.D."/>
            <person name="Bordin S."/>
            <person name="Bove J.M."/>
            <person name="Briones M.R."/>
            <person name="Bueno M.R."/>
            <person name="Camargo A.A."/>
            <person name="Camargo L.E."/>
            <person name="Carraro D.M."/>
            <person name="Carrer H."/>
            <person name="Colauto N.B."/>
            <person name="Colombo C."/>
            <person name="Costa F.F."/>
            <person name="Costa M.C."/>
            <person name="Costa-Neto C.M."/>
            <person name="Coutinho L.L."/>
            <person name="Cristofani M."/>
            <person name="Dias-Neto E."/>
            <person name="Docena C."/>
            <person name="El-Dorry H."/>
            <person name="Facincani A.P."/>
            <person name="Ferreira A.J."/>
            <person name="Ferreira V.C."/>
            <person name="Ferro J.A."/>
            <person name="Fraga J.S."/>
            <person name="Franca S.C."/>
            <person name="Franco M.C."/>
            <person name="Frohme M."/>
            <person name="Furlan L.R."/>
            <person name="Garnier M."/>
            <person name="Goldman G.H."/>
            <person name="Goldman M.H."/>
            <person name="Gomes S.L."/>
            <person name="Gruber A."/>
            <person name="Ho P.L."/>
            <person name="Hoheisel J.D."/>
            <person name="Junqueira M.L."/>
            <person name="Kemper E.L."/>
            <person name="Kitajima J.P."/>
            <person name="Krieger J.E."/>
            <person name="Kuramae E.E."/>
            <person name="Laigret F."/>
            <person name="Lambais M.R."/>
            <person name="Leite L.C."/>
            <person name="Lemos E.G."/>
            <person name="Lemos M.V."/>
            <person name="Lopes S.A."/>
            <person name="Lopes C.R."/>
            <person name="Machado J.A."/>
            <person name="Machado M.A."/>
            <person name="Madeira A.M."/>
            <person name="Madeira H.M."/>
            <person name="Marino C.L."/>
            <person name="Marques M.V."/>
            <person name="Martins E.A."/>
            <person name="Martins E.M."/>
            <person name="Matsukuma A.Y."/>
            <person name="Menck C.F."/>
            <person name="Miracca E.C."/>
            <person name="Miyaki C.Y."/>
            <person name="Monteriro-Vitorello C.B."/>
            <person name="Moon D.H."/>
            <person name="Nagai M.A."/>
            <person name="Nascimento A.L."/>
            <person name="Netto L.E."/>
            <person name="Nhani A.Jr."/>
            <person name="Nobrega F.G."/>
            <person name="Nunes L.R."/>
            <person name="Oliveira M.A."/>
            <person name="de Oliveira M.C."/>
            <person name="de Oliveira R.C."/>
            <person name="Palmieri D.A."/>
            <person name="Paris A."/>
            <person name="Peixoto B.R."/>
            <person name="Pereira G.A."/>
            <person name="Pereira H.A.Jr."/>
            <person name="Pesquero J.B."/>
            <person name="Quaggio R.B."/>
            <person name="Roberto P.G."/>
            <person name="Rodrigues V."/>
            <person name="de M Rosa A.J."/>
            <person name="de Rosa V.E.Jr."/>
            <person name="de Sa R.G."/>
            <person name="Santelli R.V."/>
            <person name="Sawasaki H.E."/>
            <person name="da Silva A.C."/>
            <person name="da Silva A.M."/>
            <person name="da Silva F.R."/>
            <person name="da Silva W.A.Jr."/>
            <person name="da Silveira J.F."/>
            <person name="Silvestri M.L."/>
            <person name="Siqueira W.J."/>
            <person name="de Souza A.A."/>
            <person name="de Souza A.P."/>
            <person name="Terenzi M.F."/>
            <person name="Truffi D."/>
            <person name="Tsai S.M."/>
            <person name="Tsuhako M.H."/>
            <person name="Vallada H."/>
            <person name="Van Sluys M.A."/>
            <person name="Verjovski-Almeida S."/>
            <person name="Vettore A.L."/>
            <person name="Zago M.A."/>
            <person name="Zatz M."/>
            <person name="Meidanis J."/>
            <person name="Setubal J.C."/>
        </authorList>
    </citation>
    <scope>NUCLEOTIDE SEQUENCE [LARGE SCALE GENOMIC DNA]</scope>
    <source>
        <strain evidence="2 3">9a5c</strain>
    </source>
</reference>
<dbReference type="PIR" id="C82640">
    <property type="entry name" value="C82640"/>
</dbReference>
<dbReference type="EMBL" id="AE003849">
    <property type="protein sequence ID" value="AAF84579.1"/>
    <property type="molecule type" value="Genomic_DNA"/>
</dbReference>
<name>Q9PCK8_XYLFA</name>
<accession>Q9PCK8</accession>
<dbReference type="HOGENOM" id="CLU_081874_0_0_6"/>
<sequence>MKGGNASGGADRWHLGQPFGDAMAHIQAELLVADACEQVGGLQRDQCRSLFDVGGQDGLAQLLAELERLRRRSEDLNLTAQIATVATELEQPRPAAMPTALELDGGQVMAVIEAGGDQKQGVQVGAAIELMVFDQVLQFPVLLGTEVRGQPFEQRRNRQLFVIGHGDAELCGQVFQTIQHIRPLRIIGLGDLGDVGLSVAGMAFVQREGAEQRLDDGGNALQHENARTFVVMVCHGGPFREMSGASPCGRWHPQGDGEEIEGHGLVGACPSRGGGRKAVVRRQRLTSRCSSPAGRR</sequence>
<proteinExistence type="predicted"/>